<feature type="transmembrane region" description="Helical" evidence="1">
    <location>
        <begin position="143"/>
        <end position="161"/>
    </location>
</feature>
<protein>
    <submittedName>
        <fullName evidence="2">Uncharacterized protein</fullName>
    </submittedName>
</protein>
<evidence type="ECO:0000256" key="1">
    <source>
        <dbReference type="SAM" id="Phobius"/>
    </source>
</evidence>
<feature type="transmembrane region" description="Helical" evidence="1">
    <location>
        <begin position="85"/>
        <end position="103"/>
    </location>
</feature>
<evidence type="ECO:0000313" key="3">
    <source>
        <dbReference type="Proteomes" id="UP000225972"/>
    </source>
</evidence>
<keyword evidence="1" id="KW-0472">Membrane</keyword>
<feature type="transmembrane region" description="Helical" evidence="1">
    <location>
        <begin position="109"/>
        <end position="131"/>
    </location>
</feature>
<dbReference type="RefSeq" id="WP_099247842.1">
    <property type="nucleotide sequence ID" value="NZ_FXXP01000002.1"/>
</dbReference>
<dbReference type="OrthoDB" id="8759010at2"/>
<proteinExistence type="predicted"/>
<dbReference type="InterPro" id="IPR018750">
    <property type="entry name" value="DUF2306_membrane"/>
</dbReference>
<keyword evidence="1" id="KW-0812">Transmembrane</keyword>
<dbReference type="AlphaFoldDB" id="A0A238JFN3"/>
<reference evidence="3" key="1">
    <citation type="submission" date="2017-05" db="EMBL/GenBank/DDBJ databases">
        <authorList>
            <person name="Rodrigo-Torres L."/>
            <person name="Arahal R. D."/>
            <person name="Lucena T."/>
        </authorList>
    </citation>
    <scope>NUCLEOTIDE SEQUENCE [LARGE SCALE GENOMIC DNA]</scope>
    <source>
        <strain evidence="3">CECT 8649</strain>
    </source>
</reference>
<sequence>MTLISRLPTYLLWGLSLLVALVSWRFLALGVAQAMPHMLHQLNGPKMAFYAHIFFGPVALAVLPFQLSERLRQKRLGLHRWLGRVYAVSILISGVAGLIIAPGSNTGAVAATGFFTLSIIWLLTTGLAVWHAMNQRVADHRRWIIRSAALTFAAVTLRLQLPIGMGLWGVEIAYPAIAWLCWVPNLLVAEWYLRRKNWA</sequence>
<accession>A0A238JFN3</accession>
<dbReference type="Pfam" id="PF10067">
    <property type="entry name" value="DUF2306"/>
    <property type="match status" value="1"/>
</dbReference>
<name>A0A238JFN3_9RHOB</name>
<keyword evidence="1" id="KW-1133">Transmembrane helix</keyword>
<evidence type="ECO:0000313" key="2">
    <source>
        <dbReference type="EMBL" id="SMX29014.1"/>
    </source>
</evidence>
<gene>
    <name evidence="2" type="ORF">TRP8649_03144</name>
</gene>
<feature type="transmembrane region" description="Helical" evidence="1">
    <location>
        <begin position="173"/>
        <end position="193"/>
    </location>
</feature>
<organism evidence="2 3">
    <name type="scientific">Pelagimonas phthalicica</name>
    <dbReference type="NCBI Taxonomy" id="1037362"/>
    <lineage>
        <taxon>Bacteria</taxon>
        <taxon>Pseudomonadati</taxon>
        <taxon>Pseudomonadota</taxon>
        <taxon>Alphaproteobacteria</taxon>
        <taxon>Rhodobacterales</taxon>
        <taxon>Roseobacteraceae</taxon>
        <taxon>Pelagimonas</taxon>
    </lineage>
</organism>
<dbReference type="Proteomes" id="UP000225972">
    <property type="component" value="Unassembled WGS sequence"/>
</dbReference>
<dbReference type="EMBL" id="FXXP01000002">
    <property type="protein sequence ID" value="SMX29014.1"/>
    <property type="molecule type" value="Genomic_DNA"/>
</dbReference>
<keyword evidence="3" id="KW-1185">Reference proteome</keyword>
<feature type="transmembrane region" description="Helical" evidence="1">
    <location>
        <begin position="47"/>
        <end position="65"/>
    </location>
</feature>
<feature type="transmembrane region" description="Helical" evidence="1">
    <location>
        <begin position="7"/>
        <end position="27"/>
    </location>
</feature>